<evidence type="ECO:0000313" key="1">
    <source>
        <dbReference type="EMBL" id="GLS85365.1"/>
    </source>
</evidence>
<dbReference type="Proteomes" id="UP001157355">
    <property type="component" value="Unassembled WGS sequence"/>
</dbReference>
<gene>
    <name evidence="1" type="ORF">GCM10010873_03380</name>
</gene>
<sequence>MVALAAKDKGQCDVQQRYPAVWRQAIGFGLVEVNHKADRGGATGGAVQDADTARLYLTADRGGACGDKLLVLRCDFGLIIRDQCGA</sequence>
<proteinExistence type="predicted"/>
<organism evidence="1 2">
    <name type="scientific">Cypionkella aquatica</name>
    <dbReference type="NCBI Taxonomy" id="1756042"/>
    <lineage>
        <taxon>Bacteria</taxon>
        <taxon>Pseudomonadati</taxon>
        <taxon>Pseudomonadota</taxon>
        <taxon>Alphaproteobacteria</taxon>
        <taxon>Rhodobacterales</taxon>
        <taxon>Paracoccaceae</taxon>
        <taxon>Cypionkella</taxon>
    </lineage>
</organism>
<evidence type="ECO:0000313" key="2">
    <source>
        <dbReference type="Proteomes" id="UP001157355"/>
    </source>
</evidence>
<comment type="caution">
    <text evidence="1">The sequence shown here is derived from an EMBL/GenBank/DDBJ whole genome shotgun (WGS) entry which is preliminary data.</text>
</comment>
<reference evidence="1 2" key="1">
    <citation type="journal article" date="2014" name="Int. J. Syst. Evol. Microbiol.">
        <title>Complete genome sequence of Corynebacterium casei LMG S-19264T (=DSM 44701T), isolated from a smear-ripened cheese.</title>
        <authorList>
            <consortium name="US DOE Joint Genome Institute (JGI-PGF)"/>
            <person name="Walter F."/>
            <person name="Albersmeier A."/>
            <person name="Kalinowski J."/>
            <person name="Ruckert C."/>
        </authorList>
    </citation>
    <scope>NUCLEOTIDE SEQUENCE [LARGE SCALE GENOMIC DNA]</scope>
    <source>
        <strain evidence="1 2">NBRC 111766</strain>
    </source>
</reference>
<dbReference type="EMBL" id="BSPP01000002">
    <property type="protein sequence ID" value="GLS85365.1"/>
    <property type="molecule type" value="Genomic_DNA"/>
</dbReference>
<dbReference type="AlphaFoldDB" id="A0AA37TTG6"/>
<name>A0AA37TTG6_9RHOB</name>
<accession>A0AA37TTG6</accession>
<protein>
    <submittedName>
        <fullName evidence="1">Uncharacterized protein</fullName>
    </submittedName>
</protein>
<keyword evidence="2" id="KW-1185">Reference proteome</keyword>